<dbReference type="Proteomes" id="UP000244855">
    <property type="component" value="Unassembled WGS sequence"/>
</dbReference>
<reference evidence="1 2" key="1">
    <citation type="journal article" date="2018" name="Sci. Rep.">
        <title>Comparative genomics provides insights into the lifestyle and reveals functional heterogeneity of dark septate endophytic fungi.</title>
        <authorList>
            <person name="Knapp D.G."/>
            <person name="Nemeth J.B."/>
            <person name="Barry K."/>
            <person name="Hainaut M."/>
            <person name="Henrissat B."/>
            <person name="Johnson J."/>
            <person name="Kuo A."/>
            <person name="Lim J.H.P."/>
            <person name="Lipzen A."/>
            <person name="Nolan M."/>
            <person name="Ohm R.A."/>
            <person name="Tamas L."/>
            <person name="Grigoriev I.V."/>
            <person name="Spatafora J.W."/>
            <person name="Nagy L.G."/>
            <person name="Kovacs G.M."/>
        </authorList>
    </citation>
    <scope>NUCLEOTIDE SEQUENCE [LARGE SCALE GENOMIC DNA]</scope>
    <source>
        <strain evidence="1 2">DSE2036</strain>
    </source>
</reference>
<dbReference type="OrthoDB" id="5325862at2759"/>
<keyword evidence="2" id="KW-1185">Reference proteome</keyword>
<accession>A0A2V1DG62</accession>
<proteinExistence type="predicted"/>
<organism evidence="1 2">
    <name type="scientific">Periconia macrospinosa</name>
    <dbReference type="NCBI Taxonomy" id="97972"/>
    <lineage>
        <taxon>Eukaryota</taxon>
        <taxon>Fungi</taxon>
        <taxon>Dikarya</taxon>
        <taxon>Ascomycota</taxon>
        <taxon>Pezizomycotina</taxon>
        <taxon>Dothideomycetes</taxon>
        <taxon>Pleosporomycetidae</taxon>
        <taxon>Pleosporales</taxon>
        <taxon>Massarineae</taxon>
        <taxon>Periconiaceae</taxon>
        <taxon>Periconia</taxon>
    </lineage>
</organism>
<dbReference type="EMBL" id="KZ805471">
    <property type="protein sequence ID" value="PVH96189.1"/>
    <property type="molecule type" value="Genomic_DNA"/>
</dbReference>
<evidence type="ECO:0000313" key="2">
    <source>
        <dbReference type="Proteomes" id="UP000244855"/>
    </source>
</evidence>
<sequence>MSTTTLTTLSEKNLDQPDVDLKLLSEKEKQELIRAETASITSDTTLGTAAAPSFKPAKSYHINTKGIPVLRLPVPPKELVITIHNVDGSVAYQSTRERRSSGDCVLTDAEGQPLISTTYFFGPGKDPILTWLNVSGDADGVIKTASRWTSRAQKFTLPDGRQLEWEYKKEKSFGCDGKKRTALVMTMGGKRLAALIRNQETRTPGSKSCSAGNGGELVLGEDVGDRYSVGEELIIATCLLMLKKEIDRRRLVQAMVIAGAVSS</sequence>
<dbReference type="AlphaFoldDB" id="A0A2V1DG62"/>
<evidence type="ECO:0000313" key="1">
    <source>
        <dbReference type="EMBL" id="PVH96189.1"/>
    </source>
</evidence>
<name>A0A2V1DG62_9PLEO</name>
<protein>
    <submittedName>
        <fullName evidence="1">Uncharacterized protein</fullName>
    </submittedName>
</protein>
<dbReference type="STRING" id="97972.A0A2V1DG62"/>
<gene>
    <name evidence="1" type="ORF">DM02DRAFT_617399</name>
</gene>